<dbReference type="Gene3D" id="1.10.260.40">
    <property type="entry name" value="lambda repressor-like DNA-binding domains"/>
    <property type="match status" value="1"/>
</dbReference>
<dbReference type="EMBL" id="JAXCLA010000008">
    <property type="protein sequence ID" value="MDY0747630.1"/>
    <property type="molecule type" value="Genomic_DNA"/>
</dbReference>
<evidence type="ECO:0000313" key="4">
    <source>
        <dbReference type="Proteomes" id="UP001285263"/>
    </source>
</evidence>
<dbReference type="InterPro" id="IPR014710">
    <property type="entry name" value="RmlC-like_jellyroll"/>
</dbReference>
<organism evidence="3 4">
    <name type="scientific">Roseateles agri</name>
    <dbReference type="NCBI Taxonomy" id="3098619"/>
    <lineage>
        <taxon>Bacteria</taxon>
        <taxon>Pseudomonadati</taxon>
        <taxon>Pseudomonadota</taxon>
        <taxon>Betaproteobacteria</taxon>
        <taxon>Burkholderiales</taxon>
        <taxon>Sphaerotilaceae</taxon>
        <taxon>Roseateles</taxon>
    </lineage>
</organism>
<dbReference type="PROSITE" id="PS50943">
    <property type="entry name" value="HTH_CROC1"/>
    <property type="match status" value="1"/>
</dbReference>
<keyword evidence="1" id="KW-0238">DNA-binding</keyword>
<dbReference type="InterPro" id="IPR001387">
    <property type="entry name" value="Cro/C1-type_HTH"/>
</dbReference>
<sequence length="202" mass="22172">MGPAIRAVRQDKGLTLAQVSKTTGLAVSTLSKLEKGRIALTYSKLMLISHGLGLSPVSLLDRQAATTKPPSGAGRRIVQRAGEGEQINTKSYRHQPLAAELLHKKMTPMVVEVLTQSFDEFFTEFGEFMREPGEVFALVIEGELDFHSELYAPLRMNEGDSIYFDGAMGHAYVKASEGRCRLVASSCVCLSFERSRYGQAGR</sequence>
<protein>
    <submittedName>
        <fullName evidence="3">XRE family transcriptional regulator</fullName>
    </submittedName>
</protein>
<dbReference type="CDD" id="cd02209">
    <property type="entry name" value="cupin_XRE_C"/>
    <property type="match status" value="1"/>
</dbReference>
<dbReference type="InterPro" id="IPR050807">
    <property type="entry name" value="TransReg_Diox_bact_type"/>
</dbReference>
<dbReference type="SMART" id="SM00530">
    <property type="entry name" value="HTH_XRE"/>
    <property type="match status" value="1"/>
</dbReference>
<dbReference type="Pfam" id="PF07883">
    <property type="entry name" value="Cupin_2"/>
    <property type="match status" value="1"/>
</dbReference>
<evidence type="ECO:0000256" key="1">
    <source>
        <dbReference type="ARBA" id="ARBA00023125"/>
    </source>
</evidence>
<dbReference type="PANTHER" id="PTHR46797">
    <property type="entry name" value="HTH-TYPE TRANSCRIPTIONAL REGULATOR"/>
    <property type="match status" value="1"/>
</dbReference>
<gene>
    <name evidence="3" type="ORF">SNE35_24220</name>
</gene>
<dbReference type="RefSeq" id="WP_320425592.1">
    <property type="nucleotide sequence ID" value="NZ_JAXCLA010000008.1"/>
</dbReference>
<reference evidence="3 4" key="1">
    <citation type="submission" date="2023-11" db="EMBL/GenBank/DDBJ databases">
        <title>Paucibacter sp. nov., isolated from fresh soil in Korea.</title>
        <authorList>
            <person name="Le N.T.T."/>
        </authorList>
    </citation>
    <scope>NUCLEOTIDE SEQUENCE [LARGE SCALE GENOMIC DNA]</scope>
    <source>
        <strain evidence="3 4">R3-3</strain>
    </source>
</reference>
<dbReference type="Proteomes" id="UP001285263">
    <property type="component" value="Unassembled WGS sequence"/>
</dbReference>
<dbReference type="InterPro" id="IPR010982">
    <property type="entry name" value="Lambda_DNA-bd_dom_sf"/>
</dbReference>
<proteinExistence type="predicted"/>
<dbReference type="SUPFAM" id="SSF51182">
    <property type="entry name" value="RmlC-like cupins"/>
    <property type="match status" value="1"/>
</dbReference>
<dbReference type="Gene3D" id="2.60.120.10">
    <property type="entry name" value="Jelly Rolls"/>
    <property type="match status" value="1"/>
</dbReference>
<accession>A0ABU5DPQ9</accession>
<feature type="domain" description="HTH cro/C1-type" evidence="2">
    <location>
        <begin position="5"/>
        <end position="59"/>
    </location>
</feature>
<name>A0ABU5DPQ9_9BURK</name>
<dbReference type="InterPro" id="IPR013096">
    <property type="entry name" value="Cupin_2"/>
</dbReference>
<dbReference type="CDD" id="cd00093">
    <property type="entry name" value="HTH_XRE"/>
    <property type="match status" value="1"/>
</dbReference>
<dbReference type="PANTHER" id="PTHR46797:SF20">
    <property type="entry name" value="BLR4304 PROTEIN"/>
    <property type="match status" value="1"/>
</dbReference>
<keyword evidence="4" id="KW-1185">Reference proteome</keyword>
<comment type="caution">
    <text evidence="3">The sequence shown here is derived from an EMBL/GenBank/DDBJ whole genome shotgun (WGS) entry which is preliminary data.</text>
</comment>
<dbReference type="SUPFAM" id="SSF47413">
    <property type="entry name" value="lambda repressor-like DNA-binding domains"/>
    <property type="match status" value="1"/>
</dbReference>
<evidence type="ECO:0000313" key="3">
    <source>
        <dbReference type="EMBL" id="MDY0747630.1"/>
    </source>
</evidence>
<dbReference type="Pfam" id="PF01381">
    <property type="entry name" value="HTH_3"/>
    <property type="match status" value="1"/>
</dbReference>
<dbReference type="InterPro" id="IPR011051">
    <property type="entry name" value="RmlC_Cupin_sf"/>
</dbReference>
<evidence type="ECO:0000259" key="2">
    <source>
        <dbReference type="PROSITE" id="PS50943"/>
    </source>
</evidence>